<sequence>MDNLRRVGLFRTVEGCIVMGPSSEQWPDEWQRPVEWCAACFSKCFSWLRSCFLMQHVQAASYRLSVELPREILLPRLPRGSPICLLTSNLLTLYNVINTVPCLTTR</sequence>
<dbReference type="EMBL" id="GFPF01003460">
    <property type="protein sequence ID" value="MAA14606.1"/>
    <property type="molecule type" value="Transcribed_RNA"/>
</dbReference>
<dbReference type="AlphaFoldDB" id="A0A224YAB8"/>
<evidence type="ECO:0000313" key="1">
    <source>
        <dbReference type="EMBL" id="MAA14606.1"/>
    </source>
</evidence>
<name>A0A224YAB8_9ACAR</name>
<protein>
    <submittedName>
        <fullName evidence="1">Uncharacterized protein</fullName>
    </submittedName>
</protein>
<proteinExistence type="predicted"/>
<reference evidence="1" key="1">
    <citation type="journal article" date="2017" name="Parasit. Vectors">
        <title>Sialotranscriptomics of Rhipicephalus zambeziensis reveals intricate expression profiles of secretory proteins and suggests tight temporal transcriptional regulation during blood-feeding.</title>
        <authorList>
            <person name="de Castro M.H."/>
            <person name="de Klerk D."/>
            <person name="Pienaar R."/>
            <person name="Rees D.J.G."/>
            <person name="Mans B.J."/>
        </authorList>
    </citation>
    <scope>NUCLEOTIDE SEQUENCE</scope>
    <source>
        <tissue evidence="1">Salivary glands</tissue>
    </source>
</reference>
<accession>A0A224YAB8</accession>
<organism evidence="1">
    <name type="scientific">Rhipicephalus zambeziensis</name>
    <dbReference type="NCBI Taxonomy" id="60191"/>
    <lineage>
        <taxon>Eukaryota</taxon>
        <taxon>Metazoa</taxon>
        <taxon>Ecdysozoa</taxon>
        <taxon>Arthropoda</taxon>
        <taxon>Chelicerata</taxon>
        <taxon>Arachnida</taxon>
        <taxon>Acari</taxon>
        <taxon>Parasitiformes</taxon>
        <taxon>Ixodida</taxon>
        <taxon>Ixodoidea</taxon>
        <taxon>Ixodidae</taxon>
        <taxon>Rhipicephalinae</taxon>
        <taxon>Rhipicephalus</taxon>
        <taxon>Rhipicephalus</taxon>
    </lineage>
</organism>